<comment type="caution">
    <text evidence="1">The sequence shown here is derived from an EMBL/GenBank/DDBJ whole genome shotgun (WGS) entry which is preliminary data.</text>
</comment>
<protein>
    <submittedName>
        <fullName evidence="1">Uncharacterized protein</fullName>
    </submittedName>
</protein>
<evidence type="ECO:0000313" key="2">
    <source>
        <dbReference type="Proteomes" id="UP001331691"/>
    </source>
</evidence>
<organism evidence="1 2">
    <name type="scientific">Kluyvera ascorbata</name>
    <dbReference type="NCBI Taxonomy" id="51288"/>
    <lineage>
        <taxon>Bacteria</taxon>
        <taxon>Pseudomonadati</taxon>
        <taxon>Pseudomonadota</taxon>
        <taxon>Gammaproteobacteria</taxon>
        <taxon>Enterobacterales</taxon>
        <taxon>Enterobacteriaceae</taxon>
        <taxon>Kluyvera</taxon>
    </lineage>
</organism>
<reference evidence="1 2" key="1">
    <citation type="submission" date="2023-10" db="EMBL/GenBank/DDBJ databases">
        <title>Wastewater isolates of ESBL- and carbapenemase-producing Gram-negative bacteria from New Zealand.</title>
        <authorList>
            <person name="Straub C."/>
            <person name="Weaver L."/>
            <person name="Cornelius A."/>
            <person name="Mcgill E."/>
            <person name="Dyet K."/>
            <person name="White L."/>
            <person name="Pattis I."/>
        </authorList>
    </citation>
    <scope>NUCLEOTIDE SEQUENCE [LARGE SCALE GENOMIC DNA]</scope>
    <source>
        <strain evidence="1 2">ESBL09</strain>
    </source>
</reference>
<dbReference type="AlphaFoldDB" id="A0AB35XFL5"/>
<dbReference type="RefSeq" id="WP_057057149.1">
    <property type="nucleotide sequence ID" value="NZ_JAZKKV010000004.1"/>
</dbReference>
<dbReference type="Proteomes" id="UP001331691">
    <property type="component" value="Unassembled WGS sequence"/>
</dbReference>
<sequence>MTTDLLLQDEIDRKTVEALERVVTEFESKLLTAREARIAIRAVFESVQGLLTESISEILNQVMTQFANEPGKPIFPMHLAMPGGNTIFISVDLDDKTMRVLNVTTGAELAKVVCDTQTETIKKAAAFAKNAIVKGAKKL</sequence>
<gene>
    <name evidence="1" type="ORF">V4836_26170</name>
</gene>
<proteinExistence type="predicted"/>
<evidence type="ECO:0000313" key="1">
    <source>
        <dbReference type="EMBL" id="MEE9657542.1"/>
    </source>
</evidence>
<dbReference type="EMBL" id="JAZKKV010000004">
    <property type="protein sequence ID" value="MEE9657542.1"/>
    <property type="molecule type" value="Genomic_DNA"/>
</dbReference>
<name>A0AB35XFL5_9ENTR</name>
<accession>A0AB35XFL5</accession>
<keyword evidence="2" id="KW-1185">Reference proteome</keyword>